<dbReference type="PRINTS" id="PR00111">
    <property type="entry name" value="ABHYDROLASE"/>
</dbReference>
<evidence type="ECO:0000259" key="3">
    <source>
        <dbReference type="Pfam" id="PF00561"/>
    </source>
</evidence>
<gene>
    <name evidence="4" type="ORF">LuPra_02512</name>
</gene>
<dbReference type="InterPro" id="IPR000073">
    <property type="entry name" value="AB_hydrolase_1"/>
</dbReference>
<dbReference type="OrthoDB" id="9776303at2"/>
<dbReference type="Pfam" id="PF00561">
    <property type="entry name" value="Abhydrolase_1"/>
    <property type="match status" value="1"/>
</dbReference>
<feature type="signal peptide" evidence="2">
    <location>
        <begin position="1"/>
        <end position="22"/>
    </location>
</feature>
<dbReference type="Gene3D" id="3.40.50.1820">
    <property type="entry name" value="alpha/beta hydrolase"/>
    <property type="match status" value="1"/>
</dbReference>
<dbReference type="SUPFAM" id="SSF53474">
    <property type="entry name" value="alpha/beta-Hydrolases"/>
    <property type="match status" value="1"/>
</dbReference>
<keyword evidence="5" id="KW-1185">Reference proteome</keyword>
<evidence type="ECO:0000256" key="1">
    <source>
        <dbReference type="ARBA" id="ARBA00022801"/>
    </source>
</evidence>
<dbReference type="PRINTS" id="PR00412">
    <property type="entry name" value="EPOXHYDRLASE"/>
</dbReference>
<organism evidence="4 5">
    <name type="scientific">Luteitalea pratensis</name>
    <dbReference type="NCBI Taxonomy" id="1855912"/>
    <lineage>
        <taxon>Bacteria</taxon>
        <taxon>Pseudomonadati</taxon>
        <taxon>Acidobacteriota</taxon>
        <taxon>Vicinamibacteria</taxon>
        <taxon>Vicinamibacterales</taxon>
        <taxon>Vicinamibacteraceae</taxon>
        <taxon>Luteitalea</taxon>
    </lineage>
</organism>
<dbReference type="EMBL" id="CP015136">
    <property type="protein sequence ID" value="AMY09297.1"/>
    <property type="molecule type" value="Genomic_DNA"/>
</dbReference>
<dbReference type="PATRIC" id="fig|1813736.3.peg.2643"/>
<reference evidence="5" key="2">
    <citation type="submission" date="2016-04" db="EMBL/GenBank/DDBJ databases">
        <title>First Complete Genome Sequence of a Subdivision 6 Acidobacterium.</title>
        <authorList>
            <person name="Huang S."/>
            <person name="Vieira S."/>
            <person name="Bunk B."/>
            <person name="Riedel T."/>
            <person name="Sproeer C."/>
            <person name="Overmann J."/>
        </authorList>
    </citation>
    <scope>NUCLEOTIDE SEQUENCE [LARGE SCALE GENOMIC DNA]</scope>
    <source>
        <strain evidence="5">DSM 100886 HEG_-6_39</strain>
    </source>
</reference>
<dbReference type="AlphaFoldDB" id="A0A143PL68"/>
<evidence type="ECO:0000313" key="5">
    <source>
        <dbReference type="Proteomes" id="UP000076079"/>
    </source>
</evidence>
<protein>
    <submittedName>
        <fullName evidence="4">Soluble epoxide hydrolase</fullName>
        <ecNumber evidence="4">3.3.2.10</ecNumber>
    </submittedName>
</protein>
<feature type="chain" id="PRO_5007511578" evidence="2">
    <location>
        <begin position="23"/>
        <end position="314"/>
    </location>
</feature>
<dbReference type="InterPro" id="IPR029058">
    <property type="entry name" value="AB_hydrolase_fold"/>
</dbReference>
<dbReference type="STRING" id="1855912.LuPra_02512"/>
<dbReference type="RefSeq" id="WP_110171058.1">
    <property type="nucleotide sequence ID" value="NZ_CP015136.1"/>
</dbReference>
<keyword evidence="2" id="KW-0732">Signal</keyword>
<accession>A0A143PL68</accession>
<evidence type="ECO:0000313" key="4">
    <source>
        <dbReference type="EMBL" id="AMY09297.1"/>
    </source>
</evidence>
<sequence length="314" mass="35023" precursor="true">MTTRVASLVLALFLLSAPTLLAQPPDVFERVEHGYAVSESGVKIHYATLGSGPLVVMIHGFPDFWYSWRHQMAALSESFQVVAIDQRGYNLSDKPKGVEQYDMRLLVADVAAVIRHLGRDKATIVGHDWGGMVAWQFAMQVPAMTERLIVLNLPHPRGLVRELQTNPEQIKNSAYARAFQDGSPTDAAVFFGQAMTPQTLSGWVRDPEARKRYIDAFGRSDFTAMLNYYKANYPKASGSDLAPLPDLPKVKAPVLMFHGLDDRALHANGLSGTWDWLEQDLTLVTVPGAGHFVQQDAADLVTSTMKWWLTMRRR</sequence>
<evidence type="ECO:0000256" key="2">
    <source>
        <dbReference type="SAM" id="SignalP"/>
    </source>
</evidence>
<proteinExistence type="predicted"/>
<name>A0A143PL68_LUTPR</name>
<keyword evidence="1 4" id="KW-0378">Hydrolase</keyword>
<dbReference type="KEGG" id="abac:LuPra_02512"/>
<dbReference type="PANTHER" id="PTHR43329">
    <property type="entry name" value="EPOXIDE HYDROLASE"/>
    <property type="match status" value="1"/>
</dbReference>
<reference evidence="4 5" key="1">
    <citation type="journal article" date="2016" name="Genome Announc.">
        <title>First Complete Genome Sequence of a Subdivision 6 Acidobacterium Strain.</title>
        <authorList>
            <person name="Huang S."/>
            <person name="Vieira S."/>
            <person name="Bunk B."/>
            <person name="Riedel T."/>
            <person name="Sproer C."/>
            <person name="Overmann J."/>
        </authorList>
    </citation>
    <scope>NUCLEOTIDE SEQUENCE [LARGE SCALE GENOMIC DNA]</scope>
    <source>
        <strain evidence="5">DSM 100886 HEG_-6_39</strain>
    </source>
</reference>
<dbReference type="InterPro" id="IPR000639">
    <property type="entry name" value="Epox_hydrolase-like"/>
</dbReference>
<dbReference type="GO" id="GO:0004301">
    <property type="term" value="F:epoxide hydrolase activity"/>
    <property type="evidence" value="ECO:0007669"/>
    <property type="project" value="UniProtKB-EC"/>
</dbReference>
<feature type="domain" description="AB hydrolase-1" evidence="3">
    <location>
        <begin position="53"/>
        <end position="295"/>
    </location>
</feature>
<dbReference type="Proteomes" id="UP000076079">
    <property type="component" value="Chromosome"/>
</dbReference>
<dbReference type="EC" id="3.3.2.10" evidence="4"/>